<dbReference type="InterPro" id="IPR028082">
    <property type="entry name" value="Peripla_BP_I"/>
</dbReference>
<dbReference type="AlphaFoldDB" id="A0A3E0WFU6"/>
<dbReference type="SUPFAM" id="SSF53822">
    <property type="entry name" value="Periplasmic binding protein-like I"/>
    <property type="match status" value="1"/>
</dbReference>
<dbReference type="SUPFAM" id="SSF47413">
    <property type="entry name" value="lambda repressor-like DNA-binding domains"/>
    <property type="match status" value="1"/>
</dbReference>
<name>A0A3E0WFU6_9MICO</name>
<dbReference type="Pfam" id="PF00356">
    <property type="entry name" value="LacI"/>
    <property type="match status" value="1"/>
</dbReference>
<evidence type="ECO:0000313" key="6">
    <source>
        <dbReference type="Proteomes" id="UP000257080"/>
    </source>
</evidence>
<keyword evidence="3" id="KW-0804">Transcription</keyword>
<sequence>MTSQTELQPAPERLQVTTLQPQSRATLADVGRLAGVSSKTVSRVVLDSGNVSKDTRDKVLAAARSLRFRPNHLARNLRHGSVTNTVAFIIGDLTNPFYFLVAAGIERELARHGLMMILAATDDDPASEERVVQNLLDQRVRALLMVPIAADQGYLEGERQLGTPVVCIDRPARNLIADSVVLGSFEATAEAVRGLIRAGHRRIAFVCSPAALYTHQERLRGYRQALREAGVLDSSPWERLENPGGPTAEESVRDLLAMSEPPTAIIAGNNHASLGVVRALGNHFDRLAFIGFDDFELADALGISVIAYDPAELGRRAAQLVIARLNDLIGPPQQIEIATHLIHRGSGELLVPRDQ</sequence>
<dbReference type="InterPro" id="IPR010982">
    <property type="entry name" value="Lambda_DNA-bd_dom_sf"/>
</dbReference>
<dbReference type="CDD" id="cd06267">
    <property type="entry name" value="PBP1_LacI_sugar_binding-like"/>
    <property type="match status" value="1"/>
</dbReference>
<dbReference type="OrthoDB" id="3595338at2"/>
<dbReference type="PROSITE" id="PS50932">
    <property type="entry name" value="HTH_LACI_2"/>
    <property type="match status" value="1"/>
</dbReference>
<dbReference type="Proteomes" id="UP000257080">
    <property type="component" value="Unassembled WGS sequence"/>
</dbReference>
<evidence type="ECO:0000259" key="4">
    <source>
        <dbReference type="PROSITE" id="PS50932"/>
    </source>
</evidence>
<dbReference type="PANTHER" id="PTHR30146:SF109">
    <property type="entry name" value="HTH-TYPE TRANSCRIPTIONAL REGULATOR GALS"/>
    <property type="match status" value="1"/>
</dbReference>
<dbReference type="EMBL" id="NBXE01000006">
    <property type="protein sequence ID" value="RFA29118.1"/>
    <property type="molecule type" value="Genomic_DNA"/>
</dbReference>
<dbReference type="InterPro" id="IPR046335">
    <property type="entry name" value="LacI/GalR-like_sensor"/>
</dbReference>
<dbReference type="RefSeq" id="WP_116417387.1">
    <property type="nucleotide sequence ID" value="NZ_NBXC01000006.1"/>
</dbReference>
<dbReference type="SMART" id="SM00354">
    <property type="entry name" value="HTH_LACI"/>
    <property type="match status" value="1"/>
</dbReference>
<feature type="domain" description="HTH lacI-type" evidence="4">
    <location>
        <begin position="25"/>
        <end position="79"/>
    </location>
</feature>
<dbReference type="PANTHER" id="PTHR30146">
    <property type="entry name" value="LACI-RELATED TRANSCRIPTIONAL REPRESSOR"/>
    <property type="match status" value="1"/>
</dbReference>
<evidence type="ECO:0000256" key="2">
    <source>
        <dbReference type="ARBA" id="ARBA00023125"/>
    </source>
</evidence>
<dbReference type="Gene3D" id="3.40.50.2300">
    <property type="match status" value="2"/>
</dbReference>
<protein>
    <submittedName>
        <fullName evidence="5">LacI family transcriptional regulator</fullName>
    </submittedName>
</protein>
<gene>
    <name evidence="5" type="ORF">B7R25_02285</name>
</gene>
<accession>A0A3E0WFU6</accession>
<evidence type="ECO:0000256" key="3">
    <source>
        <dbReference type="ARBA" id="ARBA00023163"/>
    </source>
</evidence>
<dbReference type="CDD" id="cd01392">
    <property type="entry name" value="HTH_LacI"/>
    <property type="match status" value="1"/>
</dbReference>
<evidence type="ECO:0000313" key="5">
    <source>
        <dbReference type="EMBL" id="RFA29118.1"/>
    </source>
</evidence>
<comment type="caution">
    <text evidence="5">The sequence shown here is derived from an EMBL/GenBank/DDBJ whole genome shotgun (WGS) entry which is preliminary data.</text>
</comment>
<dbReference type="Gene3D" id="1.10.260.40">
    <property type="entry name" value="lambda repressor-like DNA-binding domains"/>
    <property type="match status" value="1"/>
</dbReference>
<keyword evidence="1" id="KW-0805">Transcription regulation</keyword>
<proteinExistence type="predicted"/>
<organism evidence="5 6">
    <name type="scientific">Subtercola boreus</name>
    <dbReference type="NCBI Taxonomy" id="120213"/>
    <lineage>
        <taxon>Bacteria</taxon>
        <taxon>Bacillati</taxon>
        <taxon>Actinomycetota</taxon>
        <taxon>Actinomycetes</taxon>
        <taxon>Micrococcales</taxon>
        <taxon>Microbacteriaceae</taxon>
        <taxon>Subtercola</taxon>
    </lineage>
</organism>
<reference evidence="5 6" key="1">
    <citation type="submission" date="2017-04" db="EMBL/GenBank/DDBJ databases">
        <title>Comparative genome analysis of Subtercola boreus.</title>
        <authorList>
            <person name="Cho Y.-J."/>
            <person name="Cho A."/>
            <person name="Kim O.-S."/>
            <person name="Lee J.-I."/>
        </authorList>
    </citation>
    <scope>NUCLEOTIDE SEQUENCE [LARGE SCALE GENOMIC DNA]</scope>
    <source>
        <strain evidence="5 6">P28004</strain>
    </source>
</reference>
<dbReference type="GO" id="GO:0003700">
    <property type="term" value="F:DNA-binding transcription factor activity"/>
    <property type="evidence" value="ECO:0007669"/>
    <property type="project" value="TreeGrafter"/>
</dbReference>
<dbReference type="InterPro" id="IPR000843">
    <property type="entry name" value="HTH_LacI"/>
</dbReference>
<evidence type="ECO:0000256" key="1">
    <source>
        <dbReference type="ARBA" id="ARBA00023015"/>
    </source>
</evidence>
<keyword evidence="2" id="KW-0238">DNA-binding</keyword>
<dbReference type="Pfam" id="PF13377">
    <property type="entry name" value="Peripla_BP_3"/>
    <property type="match status" value="1"/>
</dbReference>
<dbReference type="GO" id="GO:0000976">
    <property type="term" value="F:transcription cis-regulatory region binding"/>
    <property type="evidence" value="ECO:0007669"/>
    <property type="project" value="TreeGrafter"/>
</dbReference>